<dbReference type="Gene3D" id="1.25.40.10">
    <property type="entry name" value="Tetratricopeptide repeat domain"/>
    <property type="match status" value="4"/>
</dbReference>
<dbReference type="EMBL" id="KV440991">
    <property type="protein sequence ID" value="OAD69505.1"/>
    <property type="molecule type" value="Genomic_DNA"/>
</dbReference>
<dbReference type="AlphaFoldDB" id="A0A162WPY0"/>
<dbReference type="InParanoid" id="A0A162WPY0"/>
<name>A0A162WPY0_PHYB8</name>
<dbReference type="SUPFAM" id="SSF48452">
    <property type="entry name" value="TPR-like"/>
    <property type="match status" value="1"/>
</dbReference>
<dbReference type="PANTHER" id="PTHR47933:SF11">
    <property type="entry name" value="PENTATRICOPEPTIDE REPEAT-CONTAINING PROTEIN 2"/>
    <property type="match status" value="1"/>
</dbReference>
<dbReference type="GO" id="GO:0003729">
    <property type="term" value="F:mRNA binding"/>
    <property type="evidence" value="ECO:0007669"/>
    <property type="project" value="TreeGrafter"/>
</dbReference>
<proteinExistence type="predicted"/>
<reference evidence="4" key="1">
    <citation type="submission" date="2015-06" db="EMBL/GenBank/DDBJ databases">
        <title>Expansion of signal transduction pathways in fungi by whole-genome duplication.</title>
        <authorList>
            <consortium name="DOE Joint Genome Institute"/>
            <person name="Corrochano L.M."/>
            <person name="Kuo A."/>
            <person name="Marcet-Houben M."/>
            <person name="Polaino S."/>
            <person name="Salamov A."/>
            <person name="Villalobos J.M."/>
            <person name="Alvarez M.I."/>
            <person name="Avalos J."/>
            <person name="Benito E.P."/>
            <person name="Benoit I."/>
            <person name="Burger G."/>
            <person name="Camino L.P."/>
            <person name="Canovas D."/>
            <person name="Cerda-Olmedo E."/>
            <person name="Cheng J.-F."/>
            <person name="Dominguez A."/>
            <person name="Elias M."/>
            <person name="Eslava A.P."/>
            <person name="Glaser F."/>
            <person name="Grimwood J."/>
            <person name="Gutierrez G."/>
            <person name="Heitman J."/>
            <person name="Henrissat B."/>
            <person name="Iturriaga E.A."/>
            <person name="Lang B.F."/>
            <person name="Lavin J.L."/>
            <person name="Lee S."/>
            <person name="Li W."/>
            <person name="Lindquist E."/>
            <person name="Lopez-Garcia S."/>
            <person name="Luque E.M."/>
            <person name="Marcos A.T."/>
            <person name="Martin J."/>
            <person name="McCluskey K."/>
            <person name="Medina H.R."/>
            <person name="Miralles-Duran A."/>
            <person name="Miyazaki A."/>
            <person name="Munoz-Torres E."/>
            <person name="Oguiza J.A."/>
            <person name="Ohm R."/>
            <person name="Olmedo M."/>
            <person name="Orejas M."/>
            <person name="Ortiz-Castellanos L."/>
            <person name="Pisabarro A.G."/>
            <person name="Rodriguez-Romero J."/>
            <person name="Ruiz-Herrera J."/>
            <person name="Ruiz-Vazquez R."/>
            <person name="Sanz C."/>
            <person name="Schackwitz W."/>
            <person name="Schmutz J."/>
            <person name="Shahriari M."/>
            <person name="Shelest E."/>
            <person name="Silva-Franco F."/>
            <person name="Soanes D."/>
            <person name="Syed K."/>
            <person name="Tagua V.G."/>
            <person name="Talbot N.J."/>
            <person name="Thon M."/>
            <person name="De vries R.P."/>
            <person name="Wiebenga A."/>
            <person name="Yadav J.S."/>
            <person name="Braun E.L."/>
            <person name="Baker S."/>
            <person name="Garre V."/>
            <person name="Horwitz B."/>
            <person name="Torres-Martinez S."/>
            <person name="Idnurm A."/>
            <person name="Herrera-Estrella A."/>
            <person name="Gabaldon T."/>
            <person name="Grigoriev I.V."/>
        </authorList>
    </citation>
    <scope>NUCLEOTIDE SEQUENCE [LARGE SCALE GENOMIC DNA]</scope>
    <source>
        <strain evidence="4">NRRL 1555(-)</strain>
    </source>
</reference>
<keyword evidence="1" id="KW-0677">Repeat</keyword>
<dbReference type="GeneID" id="28997651"/>
<dbReference type="InterPro" id="IPR051240">
    <property type="entry name" value="Mito_RNA-Proc/Resp"/>
</dbReference>
<dbReference type="Pfam" id="PF01535">
    <property type="entry name" value="PPR"/>
    <property type="match status" value="2"/>
</dbReference>
<evidence type="ECO:0000313" key="3">
    <source>
        <dbReference type="EMBL" id="OAD69505.1"/>
    </source>
</evidence>
<organism evidence="3 4">
    <name type="scientific">Phycomyces blakesleeanus (strain ATCC 8743b / DSM 1359 / FGSC 10004 / NBRC 33097 / NRRL 1555)</name>
    <dbReference type="NCBI Taxonomy" id="763407"/>
    <lineage>
        <taxon>Eukaryota</taxon>
        <taxon>Fungi</taxon>
        <taxon>Fungi incertae sedis</taxon>
        <taxon>Mucoromycota</taxon>
        <taxon>Mucoromycotina</taxon>
        <taxon>Mucoromycetes</taxon>
        <taxon>Mucorales</taxon>
        <taxon>Phycomycetaceae</taxon>
        <taxon>Phycomyces</taxon>
    </lineage>
</organism>
<evidence type="ECO:0008006" key="5">
    <source>
        <dbReference type="Google" id="ProtNLM"/>
    </source>
</evidence>
<dbReference type="PANTHER" id="PTHR47933">
    <property type="entry name" value="PENTATRICOPEPTIDE REPEAT-CONTAINING PROTEIN 1, MITOCHONDRIAL"/>
    <property type="match status" value="1"/>
</dbReference>
<dbReference type="InterPro" id="IPR011990">
    <property type="entry name" value="TPR-like_helical_dom_sf"/>
</dbReference>
<keyword evidence="4" id="KW-1185">Reference proteome</keyword>
<evidence type="ECO:0000256" key="2">
    <source>
        <dbReference type="SAM" id="MobiDB-lite"/>
    </source>
</evidence>
<sequence length="679" mass="77705">MSLFNGTHLYRQLLKHHRWVLEQHLTSTLVLTPNNGKFGYRSITNAVLHAPPTKHNPHPIAETHLPGDTKTPLSSGLKKSGTTKKKKTLPTFDISAIENEIWEHLKRKDFSAAERAFNNLLKTGTKPRVVVYNGFIKAHSLDFRHFRHQKAAEDIVNEMLKKGVQPNSETYMQILLGYSVYCDNDRKTLKRITHWFERFMAVEATNKYTRTHKKIKKLVEMMAPTNNRALYPMVRTALAAGILFDEDMLITAIKGCIVAERRELAEDLLSIARRRDYACVCSPTLPMYDILIREYLSGKVELESATRIFQWMLEDGKVAGSNVYGYFLMGYSSTPLKEDEAAELRIETLQRLWQAMITMSSTESGGFKVDVNVLEKLCNYYVSQNALHEAEQMYWDLRKHQDVFERSLMPIFYNLIIKFSAKLQVPSAMTLYYDMLSRDHKPGSEVMCALISANAERNDIESAKQMLAITQEVYELENKGCVPDMCYAVLMREYVRLGKLSEAEDVFRNFENSADSIPLELARDAMLRVYMRQNQIKKAEEIWRMKTEIITDSLNAMIEGYGRAGQWDNVASLLHNYGAQASPRTHEIVVQTRLLHGNITEAQSYLSSIMQQHMVASLIAPIQAIIASCAIDGRADDSRRWYKLLVSESDIPLEQKELATQVMTKFSISLNPPFPNNDP</sequence>
<evidence type="ECO:0000256" key="1">
    <source>
        <dbReference type="ARBA" id="ARBA00022737"/>
    </source>
</evidence>
<evidence type="ECO:0000313" key="4">
    <source>
        <dbReference type="Proteomes" id="UP000077315"/>
    </source>
</evidence>
<protein>
    <recommendedName>
        <fullName evidence="5">Pentacotripeptide-repeat region of PRORP domain-containing protein</fullName>
    </recommendedName>
</protein>
<feature type="region of interest" description="Disordered" evidence="2">
    <location>
        <begin position="61"/>
        <end position="84"/>
    </location>
</feature>
<dbReference type="STRING" id="763407.A0A162WPY0"/>
<dbReference type="OrthoDB" id="185373at2759"/>
<dbReference type="RefSeq" id="XP_018287545.1">
    <property type="nucleotide sequence ID" value="XM_018436745.1"/>
</dbReference>
<dbReference type="InterPro" id="IPR002885">
    <property type="entry name" value="PPR_rpt"/>
</dbReference>
<dbReference type="Proteomes" id="UP000077315">
    <property type="component" value="Unassembled WGS sequence"/>
</dbReference>
<gene>
    <name evidence="3" type="ORF">PHYBLDRAFT_172144</name>
</gene>
<accession>A0A162WPY0</accession>
<dbReference type="VEuPathDB" id="FungiDB:PHYBLDRAFT_172144"/>